<reference evidence="5" key="1">
    <citation type="journal article" date="2015" name="Nature">
        <title>Complex archaea that bridge the gap between prokaryotes and eukaryotes.</title>
        <authorList>
            <person name="Spang A."/>
            <person name="Saw J.H."/>
            <person name="Jorgensen S.L."/>
            <person name="Zaremba-Niedzwiedzka K."/>
            <person name="Martijn J."/>
            <person name="Lind A.E."/>
            <person name="van Eijk R."/>
            <person name="Schleper C."/>
            <person name="Guy L."/>
            <person name="Ettema T.J."/>
        </authorList>
    </citation>
    <scope>NUCLEOTIDE SEQUENCE</scope>
</reference>
<gene>
    <name evidence="5" type="ORF">LCGC14_1622310</name>
</gene>
<evidence type="ECO:0000256" key="2">
    <source>
        <dbReference type="ARBA" id="ARBA00022741"/>
    </source>
</evidence>
<keyword evidence="3" id="KW-0067">ATP-binding</keyword>
<evidence type="ECO:0000259" key="4">
    <source>
        <dbReference type="Pfam" id="PF02896"/>
    </source>
</evidence>
<proteinExistence type="inferred from homology"/>
<dbReference type="Gene3D" id="3.20.20.60">
    <property type="entry name" value="Phosphoenolpyruvate-binding domains"/>
    <property type="match status" value="1"/>
</dbReference>
<dbReference type="Pfam" id="PF02896">
    <property type="entry name" value="PEP-utilizers_C"/>
    <property type="match status" value="1"/>
</dbReference>
<dbReference type="InterPro" id="IPR015813">
    <property type="entry name" value="Pyrv/PenolPyrv_kinase-like_dom"/>
</dbReference>
<dbReference type="SUPFAM" id="SSF51621">
    <property type="entry name" value="Phosphoenolpyruvate/pyruvate domain"/>
    <property type="match status" value="1"/>
</dbReference>
<feature type="domain" description="PEP-utilising enzyme C-terminal" evidence="4">
    <location>
        <begin position="1"/>
        <end position="90"/>
    </location>
</feature>
<accession>A0A0F9IS54</accession>
<dbReference type="GO" id="GO:0005524">
    <property type="term" value="F:ATP binding"/>
    <property type="evidence" value="ECO:0007669"/>
    <property type="project" value="UniProtKB-KW"/>
</dbReference>
<protein>
    <recommendedName>
        <fullName evidence="4">PEP-utilising enzyme C-terminal domain-containing protein</fullName>
    </recommendedName>
</protein>
<dbReference type="InterPro" id="IPR000121">
    <property type="entry name" value="PEP_util_C"/>
</dbReference>
<dbReference type="EMBL" id="LAZR01013271">
    <property type="protein sequence ID" value="KKM22734.1"/>
    <property type="molecule type" value="Genomic_DNA"/>
</dbReference>
<evidence type="ECO:0000256" key="1">
    <source>
        <dbReference type="ARBA" id="ARBA00007837"/>
    </source>
</evidence>
<comment type="similarity">
    <text evidence="1">Belongs to the PEP-utilizing enzyme family.</text>
</comment>
<organism evidence="5">
    <name type="scientific">marine sediment metagenome</name>
    <dbReference type="NCBI Taxonomy" id="412755"/>
    <lineage>
        <taxon>unclassified sequences</taxon>
        <taxon>metagenomes</taxon>
        <taxon>ecological metagenomes</taxon>
    </lineage>
</organism>
<name>A0A0F9IS54_9ZZZZ</name>
<evidence type="ECO:0000313" key="5">
    <source>
        <dbReference type="EMBL" id="KKM22734.1"/>
    </source>
</evidence>
<sequence length="106" mass="12100">MSIGSNDLTQLVLGIDRDSELIRDVGNENNEAVKEMVRRVIRTCRKRSKYVGICGQAPSDYPEFVKFLVSERIESISLSPDAFVATVRAVYHLEQSRRSSRTRKPR</sequence>
<dbReference type="InterPro" id="IPR040442">
    <property type="entry name" value="Pyrv_kinase-like_dom_sf"/>
</dbReference>
<keyword evidence="2" id="KW-0547">Nucleotide-binding</keyword>
<dbReference type="AlphaFoldDB" id="A0A0F9IS54"/>
<dbReference type="GO" id="GO:0008986">
    <property type="term" value="F:pyruvate, water dikinase activity"/>
    <property type="evidence" value="ECO:0007669"/>
    <property type="project" value="InterPro"/>
</dbReference>
<comment type="caution">
    <text evidence="5">The sequence shown here is derived from an EMBL/GenBank/DDBJ whole genome shotgun (WGS) entry which is preliminary data.</text>
</comment>
<dbReference type="PANTHER" id="PTHR43030:SF1">
    <property type="entry name" value="PHOSPHOENOLPYRUVATE SYNTHASE"/>
    <property type="match status" value="1"/>
</dbReference>
<dbReference type="PANTHER" id="PTHR43030">
    <property type="entry name" value="PHOSPHOENOLPYRUVATE SYNTHASE"/>
    <property type="match status" value="1"/>
</dbReference>
<dbReference type="InterPro" id="IPR006319">
    <property type="entry name" value="PEP_synth"/>
</dbReference>
<evidence type="ECO:0000256" key="3">
    <source>
        <dbReference type="ARBA" id="ARBA00022840"/>
    </source>
</evidence>